<dbReference type="Gene3D" id="3.40.50.11500">
    <property type="match status" value="1"/>
</dbReference>
<accession>J4U6K0</accession>
<feature type="region of interest" description="Disordered" evidence="2">
    <location>
        <begin position="465"/>
        <end position="511"/>
    </location>
</feature>
<protein>
    <recommendedName>
        <fullName evidence="3">cDENN domain-containing protein</fullName>
    </recommendedName>
</protein>
<feature type="region of interest" description="Disordered" evidence="2">
    <location>
        <begin position="1079"/>
        <end position="1180"/>
    </location>
</feature>
<dbReference type="PANTHER" id="PTHR12296:SF31">
    <property type="entry name" value="DENN (AEX-3) DOMAIN PROTEIN (AFU_ORTHOLOGUE AFUA_6G11200)"/>
    <property type="match status" value="1"/>
</dbReference>
<feature type="compositionally biased region" description="Polar residues" evidence="2">
    <location>
        <begin position="1011"/>
        <end position="1028"/>
    </location>
</feature>
<dbReference type="InterPro" id="IPR051696">
    <property type="entry name" value="DENN_Domain_GEFs"/>
</dbReference>
<feature type="region of interest" description="Disordered" evidence="2">
    <location>
        <begin position="1199"/>
        <end position="1227"/>
    </location>
</feature>
<evidence type="ECO:0000259" key="3">
    <source>
        <dbReference type="SMART" id="SM00799"/>
    </source>
</evidence>
<feature type="compositionally biased region" description="Low complexity" evidence="2">
    <location>
        <begin position="1137"/>
        <end position="1147"/>
    </location>
</feature>
<dbReference type="InterPro" id="IPR043153">
    <property type="entry name" value="DENN_C"/>
</dbReference>
<keyword evidence="1" id="KW-0175">Coiled coil</keyword>
<dbReference type="PANTHER" id="PTHR12296">
    <property type="entry name" value="DENN DOMAIN-CONTAINING PROTEIN 4"/>
    <property type="match status" value="1"/>
</dbReference>
<feature type="compositionally biased region" description="Polar residues" evidence="2">
    <location>
        <begin position="495"/>
        <end position="511"/>
    </location>
</feature>
<dbReference type="OrthoDB" id="6019893at2759"/>
<reference evidence="4 5" key="1">
    <citation type="journal article" date="2012" name="Eukaryot. Cell">
        <title>Draft genome sequence of CBS 2479, the standard type strain of Trichosporon asahii.</title>
        <authorList>
            <person name="Yang R.Y."/>
            <person name="Li H.T."/>
            <person name="Zhu H."/>
            <person name="Zhou G.P."/>
            <person name="Wang M."/>
            <person name="Wang L."/>
        </authorList>
    </citation>
    <scope>NUCLEOTIDE SEQUENCE [LARGE SCALE GENOMIC DNA]</scope>
    <source>
        <strain evidence="5">ATCC 90039 / CBS 2479 / JCM 2466 / KCTC 7840 / NCYC 2677 / UAMH 7654</strain>
    </source>
</reference>
<dbReference type="InterPro" id="IPR001194">
    <property type="entry name" value="cDENN_dom"/>
</dbReference>
<dbReference type="GeneID" id="25989215"/>
<dbReference type="Proteomes" id="UP000002748">
    <property type="component" value="Unassembled WGS sequence"/>
</dbReference>
<feature type="region of interest" description="Disordered" evidence="2">
    <location>
        <begin position="149"/>
        <end position="223"/>
    </location>
</feature>
<feature type="region of interest" description="Disordered" evidence="2">
    <location>
        <begin position="1"/>
        <end position="133"/>
    </location>
</feature>
<feature type="compositionally biased region" description="Low complexity" evidence="2">
    <location>
        <begin position="314"/>
        <end position="326"/>
    </location>
</feature>
<feature type="domain" description="cDENN" evidence="3">
    <location>
        <begin position="554"/>
        <end position="756"/>
    </location>
</feature>
<dbReference type="GO" id="GO:0031410">
    <property type="term" value="C:cytoplasmic vesicle"/>
    <property type="evidence" value="ECO:0007669"/>
    <property type="project" value="TreeGrafter"/>
</dbReference>
<dbReference type="VEuPathDB" id="FungiDB:A1Q1_05703"/>
<dbReference type="AlphaFoldDB" id="J4U6K0"/>
<feature type="coiled-coil region" evidence="1">
    <location>
        <begin position="903"/>
        <end position="930"/>
    </location>
</feature>
<evidence type="ECO:0000256" key="2">
    <source>
        <dbReference type="SAM" id="MobiDB-lite"/>
    </source>
</evidence>
<feature type="compositionally biased region" description="Low complexity" evidence="2">
    <location>
        <begin position="1"/>
        <end position="21"/>
    </location>
</feature>
<evidence type="ECO:0000313" key="4">
    <source>
        <dbReference type="EMBL" id="EJT45790.1"/>
    </source>
</evidence>
<feature type="compositionally biased region" description="Acidic residues" evidence="2">
    <location>
        <begin position="1171"/>
        <end position="1180"/>
    </location>
</feature>
<evidence type="ECO:0000313" key="5">
    <source>
        <dbReference type="Proteomes" id="UP000002748"/>
    </source>
</evidence>
<dbReference type="EMBL" id="ALBS01000321">
    <property type="protein sequence ID" value="EJT45790.1"/>
    <property type="molecule type" value="Genomic_DNA"/>
</dbReference>
<dbReference type="RefSeq" id="XP_014176387.1">
    <property type="nucleotide sequence ID" value="XM_014320912.1"/>
</dbReference>
<dbReference type="SMART" id="SM00799">
    <property type="entry name" value="DENN"/>
    <property type="match status" value="1"/>
</dbReference>
<sequence>MLSPTLAPTSESETSPTVETTRYPHTRSTHKRETSFGGGHVTRHGSTSESEWSLPDQPRGPTRKESQSTLTPPVRVFPRPPSDGNFTPTIRPGSVKSVSLERGDDDTASRRSVRSFRATVTKHRPPMPHKASHDSLLPTMVQAIESSLGPNVITGSSSNGGGSGSGGQGRRSAPPSSTTTHARTNRDLRPDKSSQNHKARTGETADRVTALNGQSNGHDGGVGVIGSFDKRLNRSVMSLGVKAKAEKVVNADPQPRLASLYLVTGLFKDPSEWALSDKDAVLGVQPMEDSLGVFWRPNMLGNTWSGEKSDEFAGRSGSKSGRSGSTVRRDANGQALPGTKPEGASRLVARAMKYAHPKDIEVVNSTLAPPTTCHTFTFSVARQGTLSAIAAQATRASKIGAQQYDNFNPASASTPYNPVPVGQEHLRGTTSSSDLIFYGVTLTVWSHADKDRADKLNEFRQRVGVRHREDSGLSESTAIKERARRRSKLPWLKSDPSTPTDVTPSETGVDSDMETTFTSTDANASLSNLVPAFGESTDVFWLPYGLTLGELPSTTRELTAVSRYPIYDIMQDYLRLSVSLPRGVLQADIQWARYQKDARSHMRQIFTLLNAEAPRPGDLFRLPIGNSRNDEVVIEATMPGALDFDKGIFKVDFQMWPIFQCLDLDNIITCVEVALSNSGRVIVTSRHPPMLGTAVQTLKYIVELRGWNGIALPHIHTRDSTFIIEDPGPYIIGLPTEARYMLTPPPEVVIVDLDTNTVSCKAFPAGVVTPREKRMKARAKLLASFGPSYPSEKSVPFEYRVSFPKGAFRNINRVNHGPIRPRYLGERLHPPDWWNQNAVISVFDKIMADKKPTLFQRLTKSGFLRAQEQLSANDMLAKAMMRKRALQEGEHWKQRFETFEKYAERLAIEASELKLRIDKEQREARRLSNTVGHAPIDLERERNAIMDAIEMQITNALEHMPITADLRRLLPPTPEPADAPTTPTDSPPGTPLSNYSVPLAPKKPRRPGARDSTQTTFSWDSQTSNNPVSVLGALIDGSIRREHLGSIVDTDEVSNADRFLSTNKNDSISQRVAIIQAKSEVQSSQAGSHDGHGSYDGHGSSVDSHYYESEDSHDYRGKPSSPSSPVSDYTTRAGSVRSSKSYRSSRSTPRRTRKLAIRSPSTAESDHEITPVEEEPLDQEEVYKLRPTIAYRPLVLRPPPRKVTQKKSYESIDSASTSYEQKRRTREVLVTPPEPEMVALHDRDGERKVVVDDARPSSVISTMTVTFGSPGSNGH</sequence>
<name>J4U6K0_TRIAS</name>
<feature type="compositionally biased region" description="Basic and acidic residues" evidence="2">
    <location>
        <begin position="184"/>
        <end position="206"/>
    </location>
</feature>
<feature type="region of interest" description="Disordered" evidence="2">
    <location>
        <begin position="305"/>
        <end position="343"/>
    </location>
</feature>
<dbReference type="HOGENOM" id="CLU_263601_0_0_1"/>
<organism evidence="4 5">
    <name type="scientific">Trichosporon asahii var. asahii (strain ATCC 90039 / CBS 2479 / JCM 2466 / KCTC 7840 / NBRC 103889/ NCYC 2677 / UAMH 7654)</name>
    <name type="common">Yeast</name>
    <dbReference type="NCBI Taxonomy" id="1186058"/>
    <lineage>
        <taxon>Eukaryota</taxon>
        <taxon>Fungi</taxon>
        <taxon>Dikarya</taxon>
        <taxon>Basidiomycota</taxon>
        <taxon>Agaricomycotina</taxon>
        <taxon>Tremellomycetes</taxon>
        <taxon>Trichosporonales</taxon>
        <taxon>Trichosporonaceae</taxon>
        <taxon>Trichosporon</taxon>
    </lineage>
</organism>
<dbReference type="GO" id="GO:0032483">
    <property type="term" value="P:regulation of Rab protein signal transduction"/>
    <property type="evidence" value="ECO:0007669"/>
    <property type="project" value="TreeGrafter"/>
</dbReference>
<gene>
    <name evidence="4" type="ORF">A1Q1_05703</name>
</gene>
<feature type="compositionally biased region" description="Basic and acidic residues" evidence="2">
    <location>
        <begin position="99"/>
        <end position="109"/>
    </location>
</feature>
<comment type="caution">
    <text evidence="4">The sequence shown here is derived from an EMBL/GenBank/DDBJ whole genome shotgun (WGS) entry which is preliminary data.</text>
</comment>
<feature type="compositionally biased region" description="Polar residues" evidence="2">
    <location>
        <begin position="1120"/>
        <end position="1133"/>
    </location>
</feature>
<proteinExistence type="predicted"/>
<feature type="compositionally biased region" description="Basic and acidic residues" evidence="2">
    <location>
        <begin position="1105"/>
        <end position="1117"/>
    </location>
</feature>
<dbReference type="KEGG" id="tasa:A1Q1_05703"/>
<dbReference type="Pfam" id="PF02141">
    <property type="entry name" value="DENN"/>
    <property type="match status" value="1"/>
</dbReference>
<feature type="compositionally biased region" description="Gly residues" evidence="2">
    <location>
        <begin position="158"/>
        <end position="169"/>
    </location>
</feature>
<feature type="region of interest" description="Disordered" evidence="2">
    <location>
        <begin position="968"/>
        <end position="1028"/>
    </location>
</feature>
<evidence type="ECO:0000256" key="1">
    <source>
        <dbReference type="SAM" id="Coils"/>
    </source>
</evidence>